<organism evidence="3 4">
    <name type="scientific">Ectocarpus siliculosus</name>
    <name type="common">Brown alga</name>
    <name type="synonym">Conferva siliculosa</name>
    <dbReference type="NCBI Taxonomy" id="2880"/>
    <lineage>
        <taxon>Eukaryota</taxon>
        <taxon>Sar</taxon>
        <taxon>Stramenopiles</taxon>
        <taxon>Ochrophyta</taxon>
        <taxon>PX clade</taxon>
        <taxon>Phaeophyceae</taxon>
        <taxon>Ectocarpales</taxon>
        <taxon>Ectocarpaceae</taxon>
        <taxon>Ectocarpus</taxon>
    </lineage>
</organism>
<dbReference type="OMA" id="EMHRARV"/>
<feature type="compositionally biased region" description="Basic and acidic residues" evidence="2">
    <location>
        <begin position="140"/>
        <end position="150"/>
    </location>
</feature>
<keyword evidence="4" id="KW-1185">Reference proteome</keyword>
<feature type="region of interest" description="Disordered" evidence="2">
    <location>
        <begin position="367"/>
        <end position="421"/>
    </location>
</feature>
<dbReference type="InParanoid" id="D8LKJ3"/>
<evidence type="ECO:0000256" key="2">
    <source>
        <dbReference type="SAM" id="MobiDB-lite"/>
    </source>
</evidence>
<gene>
    <name evidence="3" type="ORF">Esi_0030_0104</name>
</gene>
<protein>
    <submittedName>
        <fullName evidence="3">Uncharacterized protein</fullName>
    </submittedName>
</protein>
<dbReference type="AlphaFoldDB" id="D8LKJ3"/>
<feature type="region of interest" description="Disordered" evidence="2">
    <location>
        <begin position="1"/>
        <end position="70"/>
    </location>
</feature>
<keyword evidence="1" id="KW-0175">Coiled coil</keyword>
<evidence type="ECO:0000313" key="4">
    <source>
        <dbReference type="Proteomes" id="UP000002630"/>
    </source>
</evidence>
<accession>D8LKJ3</accession>
<proteinExistence type="predicted"/>
<feature type="compositionally biased region" description="Basic residues" evidence="2">
    <location>
        <begin position="395"/>
        <end position="404"/>
    </location>
</feature>
<dbReference type="Proteomes" id="UP000002630">
    <property type="component" value="Linkage Group LG19"/>
</dbReference>
<feature type="region of interest" description="Disordered" evidence="2">
    <location>
        <begin position="140"/>
        <end position="161"/>
    </location>
</feature>
<dbReference type="EMBL" id="FN649744">
    <property type="protein sequence ID" value="CBN74583.1"/>
    <property type="molecule type" value="Genomic_DNA"/>
</dbReference>
<dbReference type="EMBL" id="FN648487">
    <property type="protein sequence ID" value="CBN74583.1"/>
    <property type="molecule type" value="Genomic_DNA"/>
</dbReference>
<reference evidence="3 4" key="1">
    <citation type="journal article" date="2010" name="Nature">
        <title>The Ectocarpus genome and the independent evolution of multicellularity in brown algae.</title>
        <authorList>
            <person name="Cock J.M."/>
            <person name="Sterck L."/>
            <person name="Rouze P."/>
            <person name="Scornet D."/>
            <person name="Allen A.E."/>
            <person name="Amoutzias G."/>
            <person name="Anthouard V."/>
            <person name="Artiguenave F."/>
            <person name="Aury J.M."/>
            <person name="Badger J.H."/>
            <person name="Beszteri B."/>
            <person name="Billiau K."/>
            <person name="Bonnet E."/>
            <person name="Bothwell J.H."/>
            <person name="Bowler C."/>
            <person name="Boyen C."/>
            <person name="Brownlee C."/>
            <person name="Carrano C.J."/>
            <person name="Charrier B."/>
            <person name="Cho G.Y."/>
            <person name="Coelho S.M."/>
            <person name="Collen J."/>
            <person name="Corre E."/>
            <person name="Da Silva C."/>
            <person name="Delage L."/>
            <person name="Delaroque N."/>
            <person name="Dittami S.M."/>
            <person name="Doulbeau S."/>
            <person name="Elias M."/>
            <person name="Farnham G."/>
            <person name="Gachon C.M."/>
            <person name="Gschloessl B."/>
            <person name="Heesch S."/>
            <person name="Jabbari K."/>
            <person name="Jubin C."/>
            <person name="Kawai H."/>
            <person name="Kimura K."/>
            <person name="Kloareg B."/>
            <person name="Kupper F.C."/>
            <person name="Lang D."/>
            <person name="Le Bail A."/>
            <person name="Leblanc C."/>
            <person name="Lerouge P."/>
            <person name="Lohr M."/>
            <person name="Lopez P.J."/>
            <person name="Martens C."/>
            <person name="Maumus F."/>
            <person name="Michel G."/>
            <person name="Miranda-Saavedra D."/>
            <person name="Morales J."/>
            <person name="Moreau H."/>
            <person name="Motomura T."/>
            <person name="Nagasato C."/>
            <person name="Napoli C.A."/>
            <person name="Nelson D.R."/>
            <person name="Nyvall-Collen P."/>
            <person name="Peters A.F."/>
            <person name="Pommier C."/>
            <person name="Potin P."/>
            <person name="Poulain J."/>
            <person name="Quesneville H."/>
            <person name="Read B."/>
            <person name="Rensing S.A."/>
            <person name="Ritter A."/>
            <person name="Rousvoal S."/>
            <person name="Samanta M."/>
            <person name="Samson G."/>
            <person name="Schroeder D.C."/>
            <person name="Segurens B."/>
            <person name="Strittmatter M."/>
            <person name="Tonon T."/>
            <person name="Tregear J.W."/>
            <person name="Valentin K."/>
            <person name="von Dassow P."/>
            <person name="Yamagishi T."/>
            <person name="Van de Peer Y."/>
            <person name="Wincker P."/>
        </authorList>
    </citation>
    <scope>NUCLEOTIDE SEQUENCE [LARGE SCALE GENOMIC DNA]</scope>
    <source>
        <strain evidence="4">Ec32 / CCAP1310/4</strain>
    </source>
</reference>
<evidence type="ECO:0000256" key="1">
    <source>
        <dbReference type="SAM" id="Coils"/>
    </source>
</evidence>
<name>D8LKJ3_ECTSI</name>
<feature type="coiled-coil region" evidence="1">
    <location>
        <begin position="253"/>
        <end position="366"/>
    </location>
</feature>
<sequence>MSWATSRPSSAGGFGPAPRNRVRSSSGGPPAQGTRSKRTSARASVERRATAVVNGLREPPSPPRDIPPTNDVDALEQALVVSIRTAGLKPGRENQLVDEATRLRRRRKAWLEEAEIVFREWVGHANLLWELHKQEVSKLSDSQRERERQHARSLANLKERLEEERERTRAAVVEEREASKAQLRAAQEAQELWAKAHRDESAAAAKREIARTTARLRRDSEQHASSVKETLEAAYADRMAAALEKSEESAALLSTAQKKAFRLEATTRRLEAQLAEAAERNRRMEHLSQTQNAAVKELKEDLEKRARRLARRLEEDKASHEKEREAHASELLTVKAQAIERLTDGLKSSRQRAETAEALLEELQRGICPPFVPGSGSHRHSPNHRDSRNNSSRSQHSHHHQHGRYHSDSFSRPVHSPENTR</sequence>
<evidence type="ECO:0000313" key="3">
    <source>
        <dbReference type="EMBL" id="CBN74583.1"/>
    </source>
</evidence>